<evidence type="ECO:0000313" key="5">
    <source>
        <dbReference type="Proteomes" id="UP000439917"/>
    </source>
</evidence>
<dbReference type="EMBL" id="NCTU01000016">
    <property type="protein sequence ID" value="PUW02049.1"/>
    <property type="molecule type" value="Genomic_DNA"/>
</dbReference>
<dbReference type="OMA" id="AVHPAHI"/>
<reference evidence="3 4" key="1">
    <citation type="submission" date="2017-04" db="EMBL/GenBank/DDBJ databases">
        <title>Cronobacter sakazakii, ST83 Lineage Isolates.</title>
        <authorList>
            <person name="Chase H."/>
            <person name="Tall B."/>
            <person name="Gopinath G."/>
            <person name="Lehner A."/>
        </authorList>
    </citation>
    <scope>NUCLEOTIDE SEQUENCE [LARGE SCALE GENOMIC DNA]</scope>
    <source>
        <strain evidence="3 4">MOD1_Comp15</strain>
    </source>
</reference>
<evidence type="ECO:0000313" key="1">
    <source>
        <dbReference type="EMBL" id="KAB0880025.1"/>
    </source>
</evidence>
<proteinExistence type="predicted"/>
<evidence type="ECO:0000313" key="3">
    <source>
        <dbReference type="EMBL" id="PUW02049.1"/>
    </source>
</evidence>
<dbReference type="GeneID" id="45715618"/>
<evidence type="ECO:0000313" key="6">
    <source>
        <dbReference type="Proteomes" id="UP000548673"/>
    </source>
</evidence>
<dbReference type="Proteomes" id="UP000439917">
    <property type="component" value="Unassembled WGS sequence"/>
</dbReference>
<protein>
    <submittedName>
        <fullName evidence="2">Uncharacterized protein</fullName>
    </submittedName>
</protein>
<evidence type="ECO:0000313" key="2">
    <source>
        <dbReference type="EMBL" id="NYV43246.1"/>
    </source>
</evidence>
<dbReference type="Proteomes" id="UP000548673">
    <property type="component" value="Unassembled WGS sequence"/>
</dbReference>
<comment type="caution">
    <text evidence="2">The sequence shown here is derived from an EMBL/GenBank/DDBJ whole genome shotgun (WGS) entry which is preliminary data.</text>
</comment>
<gene>
    <name evidence="3" type="ORF">B7T07_19720</name>
    <name evidence="1" type="ORF">FZI38_08395</name>
    <name evidence="2" type="ORF">HRR37_12910</name>
</gene>
<organism evidence="2 6">
    <name type="scientific">Cronobacter sakazakii</name>
    <name type="common">Enterobacter sakazakii</name>
    <dbReference type="NCBI Taxonomy" id="28141"/>
    <lineage>
        <taxon>Bacteria</taxon>
        <taxon>Pseudomonadati</taxon>
        <taxon>Pseudomonadota</taxon>
        <taxon>Gammaproteobacteria</taxon>
        <taxon>Enterobacterales</taxon>
        <taxon>Enterobacteriaceae</taxon>
        <taxon>Cronobacter</taxon>
    </lineage>
</organism>
<evidence type="ECO:0000313" key="4">
    <source>
        <dbReference type="Proteomes" id="UP000244856"/>
    </source>
</evidence>
<dbReference type="AlphaFoldDB" id="A0A2S9UHV6"/>
<dbReference type="RefSeq" id="WP_004384946.1">
    <property type="nucleotide sequence ID" value="NZ_CABMLV010000001.1"/>
</dbReference>
<dbReference type="STRING" id="28141.CSK29544_03143"/>
<reference evidence="2 6" key="3">
    <citation type="submission" date="2020-05" db="EMBL/GenBank/DDBJ databases">
        <title>The draft genome of Cronobacter sakazakii strain 145005.</title>
        <authorList>
            <person name="Yang J."/>
            <person name="Liu L."/>
            <person name="Feng Y."/>
            <person name="Zong Z."/>
        </authorList>
    </citation>
    <scope>NUCLEOTIDE SEQUENCE [LARGE SCALE GENOMIC DNA]</scope>
    <source>
        <strain evidence="2 6">145005</strain>
    </source>
</reference>
<sequence length="65" mass="7382">MLRIFRSLFTSPEKLVHAVHPAHIQDAIDEGERIIIDEDGNASVNVECLAVQEDFARHVEMLKRA</sequence>
<reference evidence="1 5" key="2">
    <citation type="submission" date="2019-09" db="EMBL/GenBank/DDBJ databases">
        <title>Prevalence, distribution, and phylogeny of type two toxin-antitoxin genes possessed by Cronobacter species where C. sakazakii homologs follow sequence type lineages.</title>
        <authorList>
            <person name="Finkelstein S."/>
            <person name="Negrete F."/>
            <person name="Jang H."/>
            <person name="Gopinath G.R."/>
            <person name="Tall B.D."/>
        </authorList>
    </citation>
    <scope>NUCLEOTIDE SEQUENCE [LARGE SCALE GENOMIC DNA]</scope>
    <source>
        <strain evidence="1 5">MOD1_Comp4</strain>
    </source>
</reference>
<dbReference type="EMBL" id="JABTXY010000024">
    <property type="protein sequence ID" value="NYV43246.1"/>
    <property type="molecule type" value="Genomic_DNA"/>
</dbReference>
<dbReference type="KEGG" id="csj:CSK29544_03143"/>
<name>A0A2S9UHV6_CROSK</name>
<accession>A0A2S9UHV6</accession>
<dbReference type="EMBL" id="WAGF01000007">
    <property type="protein sequence ID" value="KAB0880025.1"/>
    <property type="molecule type" value="Genomic_DNA"/>
</dbReference>
<dbReference type="Proteomes" id="UP000244856">
    <property type="component" value="Unassembled WGS sequence"/>
</dbReference>